<evidence type="ECO:0000313" key="5">
    <source>
        <dbReference type="Proteomes" id="UP000297918"/>
    </source>
</evidence>
<dbReference type="InterPro" id="IPR046537">
    <property type="entry name" value="DUF6602"/>
</dbReference>
<organism evidence="2 4">
    <name type="scientific">Leptospira bourretii</name>
    <dbReference type="NCBI Taxonomy" id="2484962"/>
    <lineage>
        <taxon>Bacteria</taxon>
        <taxon>Pseudomonadati</taxon>
        <taxon>Spirochaetota</taxon>
        <taxon>Spirochaetia</taxon>
        <taxon>Leptospirales</taxon>
        <taxon>Leptospiraceae</taxon>
        <taxon>Leptospira</taxon>
    </lineage>
</organism>
<comment type="caution">
    <text evidence="2">The sequence shown here is derived from an EMBL/GenBank/DDBJ whole genome shotgun (WGS) entry which is preliminary data.</text>
</comment>
<protein>
    <recommendedName>
        <fullName evidence="1">DUF6602 domain-containing protein</fullName>
    </recommendedName>
</protein>
<evidence type="ECO:0000259" key="1">
    <source>
        <dbReference type="Pfam" id="PF20247"/>
    </source>
</evidence>
<feature type="domain" description="DUF6602" evidence="1">
    <location>
        <begin position="23"/>
        <end position="126"/>
    </location>
</feature>
<dbReference type="AlphaFoldDB" id="A0A4R9INM1"/>
<keyword evidence="5" id="KW-1185">Reference proteome</keyword>
<accession>A0A4R9INM1</accession>
<reference evidence="4 5" key="2">
    <citation type="journal article" date="2019" name="PLoS Negl. Trop. Dis.">
        <title>Revisiting the worldwide diversity of Leptospira species in the environment.</title>
        <authorList>
            <person name="Vincent A.T."/>
            <person name="Schiettekatte O."/>
            <person name="Bourhy P."/>
            <person name="Veyrier F.J."/>
            <person name="Picardeau M."/>
        </authorList>
    </citation>
    <scope>NUCLEOTIDE SEQUENCE [LARGE SCALE GENOMIC DNA]</scope>
    <source>
        <strain evidence="2 4">201800280</strain>
        <strain evidence="5">201800281</strain>
    </source>
</reference>
<proteinExistence type="predicted"/>
<evidence type="ECO:0000313" key="4">
    <source>
        <dbReference type="Proteomes" id="UP000297394"/>
    </source>
</evidence>
<evidence type="ECO:0000313" key="3">
    <source>
        <dbReference type="EMBL" id="TGK92209.1"/>
    </source>
</evidence>
<evidence type="ECO:0000313" key="2">
    <source>
        <dbReference type="EMBL" id="TGK89986.1"/>
    </source>
</evidence>
<dbReference type="Pfam" id="PF20247">
    <property type="entry name" value="DUF6602"/>
    <property type="match status" value="1"/>
</dbReference>
<reference evidence="3" key="1">
    <citation type="submission" date="2018-10" db="EMBL/GenBank/DDBJ databases">
        <authorList>
            <person name="Vincent A.T."/>
            <person name="Schiettekatte O."/>
            <person name="Bourhy P."/>
            <person name="Veyrier F.J."/>
            <person name="Picardeau M."/>
        </authorList>
    </citation>
    <scope>NUCLEOTIDE SEQUENCE</scope>
    <source>
        <strain evidence="3">201800281</strain>
    </source>
</reference>
<dbReference type="RefSeq" id="WP_135749459.1">
    <property type="nucleotide sequence ID" value="NZ_RQFL01000022.1"/>
</dbReference>
<dbReference type="Proteomes" id="UP000297394">
    <property type="component" value="Unassembled WGS sequence"/>
</dbReference>
<dbReference type="CDD" id="cd21173">
    <property type="entry name" value="NucC-like"/>
    <property type="match status" value="1"/>
</dbReference>
<gene>
    <name evidence="2" type="ORF">EHQ23_02395</name>
    <name evidence="3" type="ORF">EHQ26_09540</name>
</gene>
<name>A0A4R9INM1_9LEPT</name>
<dbReference type="Proteomes" id="UP000297918">
    <property type="component" value="Unassembled WGS sequence"/>
</dbReference>
<dbReference type="EMBL" id="RQFM01000007">
    <property type="protein sequence ID" value="TGK89986.1"/>
    <property type="molecule type" value="Genomic_DNA"/>
</dbReference>
<dbReference type="OrthoDB" id="337432at2"/>
<sequence length="256" mass="30048">MNNKIYEEYLKLDIEILLAESEIAKYVEHSGMTGTIREFGIGKFLEKYLPENWNFGKGKIIDSSGTISPEIDLIIYNKTNLSPRMYRDKEGIFPIECVLYAFEIKSTSSKANLLKSVENFHQLKTLKSTSKRFGNIRCVYFAYSTDITEKTEIDRYFELDEKHYWNPAFNVLCILDRGYWVYYNETLDKEKKQWKSSWHKFDVTNNKYYIKGLLMGILNTIASENSKLSAAPSLSSYFEDEEKVPEIIFEKEYKFG</sequence>
<dbReference type="EMBL" id="RQFL01000022">
    <property type="protein sequence ID" value="TGK92209.1"/>
    <property type="molecule type" value="Genomic_DNA"/>
</dbReference>